<organism evidence="1 2">
    <name type="scientific">Hygrophoropsis aurantiaca</name>
    <dbReference type="NCBI Taxonomy" id="72124"/>
    <lineage>
        <taxon>Eukaryota</taxon>
        <taxon>Fungi</taxon>
        <taxon>Dikarya</taxon>
        <taxon>Basidiomycota</taxon>
        <taxon>Agaricomycotina</taxon>
        <taxon>Agaricomycetes</taxon>
        <taxon>Agaricomycetidae</taxon>
        <taxon>Boletales</taxon>
        <taxon>Coniophorineae</taxon>
        <taxon>Hygrophoropsidaceae</taxon>
        <taxon>Hygrophoropsis</taxon>
    </lineage>
</organism>
<name>A0ACB7ZRE2_9AGAM</name>
<dbReference type="EMBL" id="MU268988">
    <property type="protein sequence ID" value="KAH7903417.1"/>
    <property type="molecule type" value="Genomic_DNA"/>
</dbReference>
<sequence>RDEVGLVRAICVKERSSAKRKELFQQIQVRQTKDHAPSKRPVQLLLDMPIRWSSTCVMLERSEKLKDDVDTFVHEIAGAEKDRTKRQKLADLQLTSEEWSRVSILLDVLNHADKAQQSFSSDRGPSLHLALPALEALHKAWSSRAIRDKYVDFKRALEAGVDKIGDYYKKSADSDAYIISMLLDPVQKANHIRKYWGEDLYKAALSHAEE</sequence>
<gene>
    <name evidence="1" type="ORF">BJ138DRAFT_992169</name>
</gene>
<accession>A0ACB7ZRE2</accession>
<feature type="non-terminal residue" evidence="1">
    <location>
        <position position="1"/>
    </location>
</feature>
<proteinExistence type="predicted"/>
<comment type="caution">
    <text evidence="1">The sequence shown here is derived from an EMBL/GenBank/DDBJ whole genome shotgun (WGS) entry which is preliminary data.</text>
</comment>
<dbReference type="Proteomes" id="UP000790377">
    <property type="component" value="Unassembled WGS sequence"/>
</dbReference>
<keyword evidence="2" id="KW-1185">Reference proteome</keyword>
<reference evidence="1" key="1">
    <citation type="journal article" date="2021" name="New Phytol.">
        <title>Evolutionary innovations through gain and loss of genes in the ectomycorrhizal Boletales.</title>
        <authorList>
            <person name="Wu G."/>
            <person name="Miyauchi S."/>
            <person name="Morin E."/>
            <person name="Kuo A."/>
            <person name="Drula E."/>
            <person name="Varga T."/>
            <person name="Kohler A."/>
            <person name="Feng B."/>
            <person name="Cao Y."/>
            <person name="Lipzen A."/>
            <person name="Daum C."/>
            <person name="Hundley H."/>
            <person name="Pangilinan J."/>
            <person name="Johnson J."/>
            <person name="Barry K."/>
            <person name="LaButti K."/>
            <person name="Ng V."/>
            <person name="Ahrendt S."/>
            <person name="Min B."/>
            <person name="Choi I.G."/>
            <person name="Park H."/>
            <person name="Plett J.M."/>
            <person name="Magnuson J."/>
            <person name="Spatafora J.W."/>
            <person name="Nagy L.G."/>
            <person name="Henrissat B."/>
            <person name="Grigoriev I.V."/>
            <person name="Yang Z.L."/>
            <person name="Xu J."/>
            <person name="Martin F.M."/>
        </authorList>
    </citation>
    <scope>NUCLEOTIDE SEQUENCE</scope>
    <source>
        <strain evidence="1">ATCC 28755</strain>
    </source>
</reference>
<evidence type="ECO:0000313" key="1">
    <source>
        <dbReference type="EMBL" id="KAH7903417.1"/>
    </source>
</evidence>
<feature type="non-terminal residue" evidence="1">
    <location>
        <position position="210"/>
    </location>
</feature>
<protein>
    <submittedName>
        <fullName evidence="1">Ribonuclease H-like domain-containing protein</fullName>
    </submittedName>
</protein>
<evidence type="ECO:0000313" key="2">
    <source>
        <dbReference type="Proteomes" id="UP000790377"/>
    </source>
</evidence>